<evidence type="ECO:0000256" key="1">
    <source>
        <dbReference type="SAM" id="MobiDB-lite"/>
    </source>
</evidence>
<feature type="compositionally biased region" description="Polar residues" evidence="1">
    <location>
        <begin position="150"/>
        <end position="172"/>
    </location>
</feature>
<dbReference type="AlphaFoldDB" id="A0A2P8A7U0"/>
<sequence>MPRRKNVDWSAKTFWKRHPKFWLSEHDFTTLSTGKKGLVFKAWYEAHPNAECIAPLKGVPYYDSVSKLSHKPGKKAFHARQSRLQFQQAQARRVQAHHSSAARLSYNKNNDTKTASEHTTDSGSSDSATSRSRSESHQPIIKQEPVSDASGKSTTSPASTISAQPQAIATSASEDRGDGRNESGSLSASQAVVLFNSEHRVSDWLNEVSHAVKPANVNASRKRSASEIGNEPTTESRKVRVTTLLDLPPSVPEAVGPTALSAFDCGLLKDESELRLWSLGLQFRSWVTRVA</sequence>
<gene>
    <name evidence="2" type="ORF">B9Z65_6149</name>
</gene>
<comment type="caution">
    <text evidence="2">The sequence shown here is derived from an EMBL/GenBank/DDBJ whole genome shotgun (WGS) entry which is preliminary data.</text>
</comment>
<keyword evidence="3" id="KW-1185">Reference proteome</keyword>
<dbReference type="EMBL" id="NHZQ01000060">
    <property type="protein sequence ID" value="PSK56525.1"/>
    <property type="molecule type" value="Genomic_DNA"/>
</dbReference>
<feature type="region of interest" description="Disordered" evidence="1">
    <location>
        <begin position="87"/>
        <end position="185"/>
    </location>
</feature>
<accession>A0A2P8A7U0</accession>
<evidence type="ECO:0000313" key="3">
    <source>
        <dbReference type="Proteomes" id="UP000243723"/>
    </source>
</evidence>
<name>A0A2P8A7U0_9PEZI</name>
<feature type="compositionally biased region" description="Basic and acidic residues" evidence="1">
    <location>
        <begin position="110"/>
        <end position="120"/>
    </location>
</feature>
<protein>
    <submittedName>
        <fullName evidence="2">Uncharacterized protein</fullName>
    </submittedName>
</protein>
<dbReference type="Proteomes" id="UP000243723">
    <property type="component" value="Unassembled WGS sequence"/>
</dbReference>
<reference evidence="2 3" key="1">
    <citation type="submission" date="2017-05" db="EMBL/GenBank/DDBJ databases">
        <title>Draft genome sequence of Elsinoe australis.</title>
        <authorList>
            <person name="Cheng Q."/>
        </authorList>
    </citation>
    <scope>NUCLEOTIDE SEQUENCE [LARGE SCALE GENOMIC DNA]</scope>
    <source>
        <strain evidence="2 3">NL1</strain>
    </source>
</reference>
<feature type="compositionally biased region" description="Low complexity" evidence="1">
    <location>
        <begin position="121"/>
        <end position="131"/>
    </location>
</feature>
<organism evidence="2 3">
    <name type="scientific">Elsinoe australis</name>
    <dbReference type="NCBI Taxonomy" id="40998"/>
    <lineage>
        <taxon>Eukaryota</taxon>
        <taxon>Fungi</taxon>
        <taxon>Dikarya</taxon>
        <taxon>Ascomycota</taxon>
        <taxon>Pezizomycotina</taxon>
        <taxon>Dothideomycetes</taxon>
        <taxon>Dothideomycetidae</taxon>
        <taxon>Myriangiales</taxon>
        <taxon>Elsinoaceae</taxon>
        <taxon>Elsinoe</taxon>
    </lineage>
</organism>
<proteinExistence type="predicted"/>
<evidence type="ECO:0000313" key="2">
    <source>
        <dbReference type="EMBL" id="PSK56525.1"/>
    </source>
</evidence>